<dbReference type="InterPro" id="IPR001304">
    <property type="entry name" value="C-type_lectin-like"/>
</dbReference>
<keyword evidence="5" id="KW-1185">Reference proteome</keyword>
<dbReference type="Gene3D" id="3.10.100.10">
    <property type="entry name" value="Mannose-Binding Protein A, subunit A"/>
    <property type="match status" value="1"/>
</dbReference>
<evidence type="ECO:0000256" key="1">
    <source>
        <dbReference type="ARBA" id="ARBA00023157"/>
    </source>
</evidence>
<dbReference type="Proteomes" id="UP000261420">
    <property type="component" value="Unplaced"/>
</dbReference>
<feature type="chain" id="PRO_5017396182" description="C-type lectin domain-containing protein" evidence="2">
    <location>
        <begin position="22"/>
        <end position="101"/>
    </location>
</feature>
<name>A0A3B4T8G0_SERDU</name>
<protein>
    <recommendedName>
        <fullName evidence="3">C-type lectin domain-containing protein</fullName>
    </recommendedName>
</protein>
<evidence type="ECO:0000313" key="4">
    <source>
        <dbReference type="Ensembl" id="ENSSDUP00000002247.1"/>
    </source>
</evidence>
<dbReference type="Pfam" id="PF00059">
    <property type="entry name" value="Lectin_C"/>
    <property type="match status" value="1"/>
</dbReference>
<sequence length="101" mass="11319">AIFSIIVSLLFLCSFICFIECKGLLQIEIPVFVINSVSVTSCLKSWAYWSDSRPTNFTNWHTGRPDNDGSCAAVNATTGTWWNNNCKATRSFICQKVLQSM</sequence>
<dbReference type="InterPro" id="IPR018378">
    <property type="entry name" value="C-type_lectin_CS"/>
</dbReference>
<evidence type="ECO:0000256" key="2">
    <source>
        <dbReference type="SAM" id="SignalP"/>
    </source>
</evidence>
<dbReference type="SUPFAM" id="SSF56436">
    <property type="entry name" value="C-type lectin-like"/>
    <property type="match status" value="1"/>
</dbReference>
<feature type="signal peptide" evidence="2">
    <location>
        <begin position="1"/>
        <end position="21"/>
    </location>
</feature>
<evidence type="ECO:0000259" key="3">
    <source>
        <dbReference type="PROSITE" id="PS50041"/>
    </source>
</evidence>
<organism evidence="4 5">
    <name type="scientific">Seriola dumerili</name>
    <name type="common">Greater amberjack</name>
    <name type="synonym">Caranx dumerili</name>
    <dbReference type="NCBI Taxonomy" id="41447"/>
    <lineage>
        <taxon>Eukaryota</taxon>
        <taxon>Metazoa</taxon>
        <taxon>Chordata</taxon>
        <taxon>Craniata</taxon>
        <taxon>Vertebrata</taxon>
        <taxon>Euteleostomi</taxon>
        <taxon>Actinopterygii</taxon>
        <taxon>Neopterygii</taxon>
        <taxon>Teleostei</taxon>
        <taxon>Neoteleostei</taxon>
        <taxon>Acanthomorphata</taxon>
        <taxon>Carangaria</taxon>
        <taxon>Carangiformes</taxon>
        <taxon>Carangidae</taxon>
        <taxon>Seriola</taxon>
    </lineage>
</organism>
<evidence type="ECO:0000313" key="5">
    <source>
        <dbReference type="Proteomes" id="UP000261420"/>
    </source>
</evidence>
<dbReference type="Ensembl" id="ENSSDUT00000002312.1">
    <property type="protein sequence ID" value="ENSSDUP00000002247.1"/>
    <property type="gene ID" value="ENSSDUG00000001740.1"/>
</dbReference>
<dbReference type="PROSITE" id="PS00615">
    <property type="entry name" value="C_TYPE_LECTIN_1"/>
    <property type="match status" value="1"/>
</dbReference>
<feature type="domain" description="C-type lectin" evidence="3">
    <location>
        <begin position="49"/>
        <end position="95"/>
    </location>
</feature>
<reference evidence="4" key="2">
    <citation type="submission" date="2025-09" db="UniProtKB">
        <authorList>
            <consortium name="Ensembl"/>
        </authorList>
    </citation>
    <scope>IDENTIFICATION</scope>
</reference>
<accession>A0A3B4T8G0</accession>
<dbReference type="AlphaFoldDB" id="A0A3B4T8G0"/>
<keyword evidence="1" id="KW-1015">Disulfide bond</keyword>
<reference evidence="4" key="1">
    <citation type="submission" date="2025-08" db="UniProtKB">
        <authorList>
            <consortium name="Ensembl"/>
        </authorList>
    </citation>
    <scope>IDENTIFICATION</scope>
</reference>
<keyword evidence="2" id="KW-0732">Signal</keyword>
<dbReference type="InterPro" id="IPR016187">
    <property type="entry name" value="CTDL_fold"/>
</dbReference>
<dbReference type="InterPro" id="IPR016186">
    <property type="entry name" value="C-type_lectin-like/link_sf"/>
</dbReference>
<dbReference type="PROSITE" id="PS50041">
    <property type="entry name" value="C_TYPE_LECTIN_2"/>
    <property type="match status" value="1"/>
</dbReference>
<proteinExistence type="predicted"/>